<evidence type="ECO:0000259" key="2">
    <source>
        <dbReference type="Pfam" id="PF05292"/>
    </source>
</evidence>
<dbReference type="Pfam" id="PF05292">
    <property type="entry name" value="MCD"/>
    <property type="match status" value="1"/>
</dbReference>
<dbReference type="PANTHER" id="PTHR28641">
    <property type="match status" value="1"/>
</dbReference>
<dbReference type="PANTHER" id="PTHR28641:SF1">
    <property type="entry name" value="MALONYL-COA DECARBOXYLASE, MITOCHONDRIAL"/>
    <property type="match status" value="1"/>
</dbReference>
<gene>
    <name evidence="4" type="ORF">IQ24_00934</name>
</gene>
<protein>
    <submittedName>
        <fullName evidence="4">Malonyl-CoA decarboxylase</fullName>
    </submittedName>
</protein>
<feature type="region of interest" description="Disordered" evidence="1">
    <location>
        <begin position="438"/>
        <end position="457"/>
    </location>
</feature>
<dbReference type="AlphaFoldDB" id="A0A562NY33"/>
<dbReference type="InterPro" id="IPR035372">
    <property type="entry name" value="MCD_N"/>
</dbReference>
<dbReference type="Pfam" id="PF17408">
    <property type="entry name" value="MCD_N"/>
    <property type="match status" value="1"/>
</dbReference>
<accession>A0A562NY33</accession>
<dbReference type="InterPro" id="IPR042303">
    <property type="entry name" value="Malonyl_CoA_deC_C_sf"/>
</dbReference>
<sequence>MTKTLRTEPTSRTAFLGDLLDTLTERGRSLLRRRPDPKEATPDLAELAERLLSRRGEASGVALAQALVLAFDAAPPEARLEFLRTLATRFGADREAVIKAIRAMGSDEPSEEAIESLHQLAEPRRQELLRRLNQAQGGTATLVDMREELLRHLKGNPDLRRVDADFAHLFSSWFNRGFLVLRHIDWNTSASILEKIIRYEAVHAIQNWDDLRNRLEPTDRRCYGFFHPQLADEPLIFVEVALTREIPDKVGPLLDLDRQPIPASEATTAVFYSISNTQRGLAGVSFGNFLIKQVVEDLKAELPNIKTFVTLSPVPGFAAWLKAERENAETTLITPETREVLAHLDTPGWHKDEAQVEALREVLLPLAAAYFLQAKDKRGRPVDPVARFHLGNGARLERLDFLGDQSANGLRQSHGLMVNYLYDLKEIEKNHEALAERGHVAASPEVRKSLPPAAPKS</sequence>
<organism evidence="4 5">
    <name type="scientific">Paracoccus sulfuroxidans</name>
    <dbReference type="NCBI Taxonomy" id="384678"/>
    <lineage>
        <taxon>Bacteria</taxon>
        <taxon>Pseudomonadati</taxon>
        <taxon>Pseudomonadota</taxon>
        <taxon>Alphaproteobacteria</taxon>
        <taxon>Rhodobacterales</taxon>
        <taxon>Paracoccaceae</taxon>
        <taxon>Paracoccus</taxon>
    </lineage>
</organism>
<feature type="domain" description="Malonyl-CoA decarboxylase N-terminal" evidence="3">
    <location>
        <begin position="90"/>
        <end position="174"/>
    </location>
</feature>
<dbReference type="GO" id="GO:0006633">
    <property type="term" value="P:fatty acid biosynthetic process"/>
    <property type="evidence" value="ECO:0007669"/>
    <property type="project" value="InterPro"/>
</dbReference>
<evidence type="ECO:0000313" key="5">
    <source>
        <dbReference type="Proteomes" id="UP000316225"/>
    </source>
</evidence>
<evidence type="ECO:0000313" key="4">
    <source>
        <dbReference type="EMBL" id="TWI37142.1"/>
    </source>
</evidence>
<comment type="caution">
    <text evidence="4">The sequence shown here is derived from an EMBL/GenBank/DDBJ whole genome shotgun (WGS) entry which is preliminary data.</text>
</comment>
<dbReference type="Gene3D" id="1.20.140.90">
    <property type="entry name" value="Malonyl-CoA decarboxylase, oligemerization domain"/>
    <property type="match status" value="1"/>
</dbReference>
<proteinExistence type="predicted"/>
<name>A0A562NY33_9RHOB</name>
<dbReference type="RefSeq" id="WP_145396635.1">
    <property type="nucleotide sequence ID" value="NZ_VLKU01000002.1"/>
</dbReference>
<reference evidence="4 5" key="1">
    <citation type="journal article" date="2015" name="Stand. Genomic Sci.">
        <title>Genomic Encyclopedia of Bacterial and Archaeal Type Strains, Phase III: the genomes of soil and plant-associated and newly described type strains.</title>
        <authorList>
            <person name="Whitman W.B."/>
            <person name="Woyke T."/>
            <person name="Klenk H.P."/>
            <person name="Zhou Y."/>
            <person name="Lilburn T.G."/>
            <person name="Beck B.J."/>
            <person name="De Vos P."/>
            <person name="Vandamme P."/>
            <person name="Eisen J.A."/>
            <person name="Garrity G."/>
            <person name="Hugenholtz P."/>
            <person name="Kyrpides N.C."/>
        </authorList>
    </citation>
    <scope>NUCLEOTIDE SEQUENCE [LARGE SCALE GENOMIC DNA]</scope>
    <source>
        <strain evidence="4 5">CGMCC 1.5364</strain>
    </source>
</reference>
<dbReference type="Proteomes" id="UP000316225">
    <property type="component" value="Unassembled WGS sequence"/>
</dbReference>
<evidence type="ECO:0000256" key="1">
    <source>
        <dbReference type="SAM" id="MobiDB-lite"/>
    </source>
</evidence>
<dbReference type="InterPro" id="IPR038351">
    <property type="entry name" value="MCD_N_sf"/>
</dbReference>
<dbReference type="InterPro" id="IPR007956">
    <property type="entry name" value="Malonyl_CoA_deC_C"/>
</dbReference>
<feature type="domain" description="Malonyl-CoA decarboxylase C-terminal" evidence="2">
    <location>
        <begin position="177"/>
        <end position="423"/>
    </location>
</feature>
<evidence type="ECO:0000259" key="3">
    <source>
        <dbReference type="Pfam" id="PF17408"/>
    </source>
</evidence>
<dbReference type="GO" id="GO:0050080">
    <property type="term" value="F:malonyl-CoA decarboxylase activity"/>
    <property type="evidence" value="ECO:0007669"/>
    <property type="project" value="InterPro"/>
</dbReference>
<dbReference type="EMBL" id="VLKU01000002">
    <property type="protein sequence ID" value="TWI37142.1"/>
    <property type="molecule type" value="Genomic_DNA"/>
</dbReference>
<dbReference type="OrthoDB" id="5292736at2"/>
<keyword evidence="5" id="KW-1185">Reference proteome</keyword>
<dbReference type="InterPro" id="IPR038917">
    <property type="entry name" value="Malonyl_CoA_deC"/>
</dbReference>
<dbReference type="Gene3D" id="3.40.630.150">
    <property type="entry name" value="Malonyl-CoA decarboxylase, catalytic domain"/>
    <property type="match status" value="1"/>
</dbReference>